<feature type="compositionally biased region" description="Polar residues" evidence="2">
    <location>
        <begin position="323"/>
        <end position="336"/>
    </location>
</feature>
<dbReference type="InterPro" id="IPR057511">
    <property type="entry name" value="WH_GDS1"/>
</dbReference>
<feature type="region of interest" description="Disordered" evidence="2">
    <location>
        <begin position="907"/>
        <end position="962"/>
    </location>
</feature>
<feature type="compositionally biased region" description="Polar residues" evidence="2">
    <location>
        <begin position="824"/>
        <end position="835"/>
    </location>
</feature>
<evidence type="ECO:0000256" key="1">
    <source>
        <dbReference type="ARBA" id="ARBA00022581"/>
    </source>
</evidence>
<feature type="region of interest" description="Disordered" evidence="2">
    <location>
        <begin position="754"/>
        <end position="776"/>
    </location>
</feature>
<keyword evidence="4" id="KW-0238">DNA-binding</keyword>
<feature type="compositionally biased region" description="Low complexity" evidence="2">
    <location>
        <begin position="1532"/>
        <end position="1544"/>
    </location>
</feature>
<dbReference type="GO" id="GO:0003677">
    <property type="term" value="F:DNA binding"/>
    <property type="evidence" value="ECO:0007669"/>
    <property type="project" value="UniProtKB-KW"/>
</dbReference>
<feature type="region of interest" description="Disordered" evidence="2">
    <location>
        <begin position="236"/>
        <end position="420"/>
    </location>
</feature>
<feature type="region of interest" description="Disordered" evidence="2">
    <location>
        <begin position="25"/>
        <end position="95"/>
    </location>
</feature>
<name>A0A0F7SS20_PHARH</name>
<dbReference type="Gene3D" id="3.10.260.10">
    <property type="entry name" value="Transcription regulator HTH, APSES-type DNA-binding domain"/>
    <property type="match status" value="1"/>
</dbReference>
<feature type="compositionally biased region" description="Polar residues" evidence="2">
    <location>
        <begin position="1313"/>
        <end position="1324"/>
    </location>
</feature>
<dbReference type="InterPro" id="IPR036887">
    <property type="entry name" value="HTH_APSES_sf"/>
</dbReference>
<protein>
    <submittedName>
        <fullName evidence="4">Transcription regulator HTH, APSES-type DNA-binding domain</fullName>
    </submittedName>
</protein>
<accession>A0A0F7SS20</accession>
<feature type="compositionally biased region" description="Acidic residues" evidence="2">
    <location>
        <begin position="867"/>
        <end position="882"/>
    </location>
</feature>
<feature type="region of interest" description="Disordered" evidence="2">
    <location>
        <begin position="861"/>
        <end position="882"/>
    </location>
</feature>
<dbReference type="PANTHER" id="PTHR13037:SF24">
    <property type="entry name" value="POLYCOMB PROTEIN PCL-RELATED"/>
    <property type="match status" value="1"/>
</dbReference>
<feature type="compositionally biased region" description="Polar residues" evidence="2">
    <location>
        <begin position="48"/>
        <end position="75"/>
    </location>
</feature>
<proteinExistence type="predicted"/>
<sequence>MPAGQIAPDFAPAPVNDASTTIVASPVTSVDHQPTPPQPSSRPKRTRLSTALAQKSTTDLAVTPTPSRTTSSNDSIAHGKGTRRSTVDDTVDSGFPPTKAMRAKLAEEDLNDKVLMAICAAIWSSNNRALGLKELSHVCVSKGWLRSSPAITPEQQITSSIRSHARKAALTSRPCLLSKHLLLGSVAEAVLAPALHPDACADGRRPRGTVWYLSNEAIGCKSPFVREGLESVREELEGTKKRKREEAAVKAKEKGKDRVLTDETDESRDGTPVPVERDGPSSLTANLAASTASTKPGLKIRLKVGGRETSPEPAGAQSRLLGSPSNTNSSAPSGTVNRKRGPARTKSDSPNDSSDDEDPLSLLPSSTRTRRPKKKRASLSPDPQTGYCRPIYLRNSSDTSCSSSSSESSSEGENEAETSEQRIARTLGGLSSFDGIDFYRIPIDGQYRSKPINRHHHHHHLHPPLPPPPTPRELLDAAPFVSVPPVANRDLNVSMEQFSQPTMNPALASVPHSPESATPFVNPPLALHVTQPTALNSRSDVPRTMLLPPTCLSPNPSPGLSLVALPQSGHPLDGTFIPSSPSRFGGFHSVAQSPDESTAGLDVSMAHTKQSEEDFNLSLSLLPFHSRSVPYPHPDFDDQESISVCEVGALTPSFSEKSLLFEYSSPGTETDEYLEIQGAKEKAEAWALQNMSVAVGSQIEQLSTTSVLGLEEVVKLEPLSPGFHSSPEMYCRPPSEGAVWEETRVADALLSMEDDEEDCRRGMEEGEETEEDNEKEFLGPESVGLEELERVWGARRPRSVRFGMLGLEDGTNMESDIGRHDGATQDTTRSGSSGTMDDIKRAKEAFAFALVERVRAATALRMGRPDNDDEDEDDDDDDDNGCEDELAAKRIRKEDKERTGADCMIGVGEEDRQERSRTKRAIKQRRSSLLPTPLPAPVKRERSPLIGGANSTSVASTEPSQLSVSVSDMIELMDVDGEEDDVSVELMYKPEPTEDRTLLSFTSVHLPTSPMPDDDVQLPALEDLSSDLINIHRQSPMSQSSSTLTVTPANTSTPHSPLSTQTTFTDSKPDLSSMAAPDALTGPSVVEQLPKDVARVGPATLVVEPIRQLTPAITATLASGLPVFKCVVADVTLLRRIDSAFINMTSCVETLCPSPQGKQERQPKVDLLKSALEHVEVAFGDDAEPGVDGIWVSLDTARNVAIALMPGNALLDGFLEPRLASKFPAAPLEKILKLSNPALAFGDREMTHSRRPLHLLPISQASRSNYPTGPKPLRTTVPKPNPTSVRPALATSSVKPAHVHAGPSTAPQPKLNRPQTTSSSNTPRPVQANPKPRAPRPSKAVKAVSKTSAPASGASVLSKPSGLGPVTDDSTSVNTDSVVATESGSKANDIKATESLISPMPLASKISSKPTPLPTSTATSKATTLPTVSSGMIPKDTIKPSATNLPVVKAPSKTLVATPAPAGVVKKVGKPNGAVSVEQTNSSLPKRRAAAATATTSRSAVPIPRSSTASALAPATASVVETATPSVPSMIPTPVTAPATQPARPVRRSTRSSTASAR</sequence>
<dbReference type="PROSITE" id="PS51299">
    <property type="entry name" value="HTH_APSES"/>
    <property type="match status" value="1"/>
</dbReference>
<evidence type="ECO:0000256" key="2">
    <source>
        <dbReference type="SAM" id="MobiDB-lite"/>
    </source>
</evidence>
<dbReference type="SUPFAM" id="SSF54616">
    <property type="entry name" value="DNA-binding domain of Mlu1-box binding protein MBP1"/>
    <property type="match status" value="1"/>
</dbReference>
<dbReference type="EMBL" id="LN483157">
    <property type="protein sequence ID" value="CED84291.1"/>
    <property type="molecule type" value="Genomic_DNA"/>
</dbReference>
<organism evidence="4">
    <name type="scientific">Phaffia rhodozyma</name>
    <name type="common">Yeast</name>
    <name type="synonym">Xanthophyllomyces dendrorhous</name>
    <dbReference type="NCBI Taxonomy" id="264483"/>
    <lineage>
        <taxon>Eukaryota</taxon>
        <taxon>Fungi</taxon>
        <taxon>Dikarya</taxon>
        <taxon>Basidiomycota</taxon>
        <taxon>Agaricomycotina</taxon>
        <taxon>Tremellomycetes</taxon>
        <taxon>Cystofilobasidiales</taxon>
        <taxon>Mrakiaceae</taxon>
        <taxon>Phaffia</taxon>
    </lineage>
</organism>
<evidence type="ECO:0000313" key="4">
    <source>
        <dbReference type="EMBL" id="CED84291.1"/>
    </source>
</evidence>
<feature type="compositionally biased region" description="Basic residues" evidence="2">
    <location>
        <begin position="368"/>
        <end position="377"/>
    </location>
</feature>
<feature type="compositionally biased region" description="Low complexity" evidence="2">
    <location>
        <begin position="1490"/>
        <end position="1518"/>
    </location>
</feature>
<feature type="compositionally biased region" description="Basic and acidic residues" evidence="2">
    <location>
        <begin position="236"/>
        <end position="261"/>
    </location>
</feature>
<feature type="compositionally biased region" description="Acidic residues" evidence="2">
    <location>
        <begin position="765"/>
        <end position="774"/>
    </location>
</feature>
<feature type="compositionally biased region" description="Polar residues" evidence="2">
    <location>
        <begin position="1405"/>
        <end position="1430"/>
    </location>
</feature>
<feature type="compositionally biased region" description="Basic residues" evidence="2">
    <location>
        <begin position="917"/>
        <end position="926"/>
    </location>
</feature>
<feature type="compositionally biased region" description="Low complexity" evidence="2">
    <location>
        <begin position="281"/>
        <end position="294"/>
    </location>
</feature>
<keyword evidence="1" id="KW-0945">Host-virus interaction</keyword>
<feature type="region of interest" description="Disordered" evidence="2">
    <location>
        <begin position="1251"/>
        <end position="1437"/>
    </location>
</feature>
<dbReference type="InterPro" id="IPR003163">
    <property type="entry name" value="Tscrpt_reg_HTH_APSES-type"/>
</dbReference>
<feature type="region of interest" description="Disordered" evidence="2">
    <location>
        <begin position="1035"/>
        <end position="1065"/>
    </location>
</feature>
<evidence type="ECO:0000259" key="3">
    <source>
        <dbReference type="PROSITE" id="PS51299"/>
    </source>
</evidence>
<feature type="domain" description="HTH APSES-type" evidence="3">
    <location>
        <begin position="1113"/>
        <end position="1227"/>
    </location>
</feature>
<feature type="compositionally biased region" description="Low complexity" evidence="2">
    <location>
        <begin position="396"/>
        <end position="409"/>
    </location>
</feature>
<reference evidence="4" key="1">
    <citation type="submission" date="2014-08" db="EMBL/GenBank/DDBJ databases">
        <authorList>
            <person name="Sharma Rahul"/>
            <person name="Thines Marco"/>
        </authorList>
    </citation>
    <scope>NUCLEOTIDE SEQUENCE</scope>
</reference>
<feature type="compositionally biased region" description="Polar residues" evidence="2">
    <location>
        <begin position="1368"/>
        <end position="1386"/>
    </location>
</feature>
<feature type="region of interest" description="Disordered" evidence="2">
    <location>
        <begin position="811"/>
        <end position="836"/>
    </location>
</feature>
<dbReference type="Pfam" id="PF25318">
    <property type="entry name" value="WHD_GDS1"/>
    <property type="match status" value="1"/>
</dbReference>
<feature type="region of interest" description="Disordered" evidence="2">
    <location>
        <begin position="1477"/>
        <end position="1558"/>
    </location>
</feature>
<dbReference type="PANTHER" id="PTHR13037">
    <property type="entry name" value="FORMIN"/>
    <property type="match status" value="1"/>
</dbReference>
<feature type="compositionally biased region" description="Polar residues" evidence="2">
    <location>
        <begin position="949"/>
        <end position="962"/>
    </location>
</feature>